<dbReference type="InterPro" id="IPR006464">
    <property type="entry name" value="AcTrfase_RimI/Ard1"/>
</dbReference>
<keyword evidence="1" id="KW-0963">Cytoplasm</keyword>
<dbReference type="InterPro" id="IPR016181">
    <property type="entry name" value="Acyl_CoA_acyltransferase"/>
</dbReference>
<dbReference type="Pfam" id="PF00583">
    <property type="entry name" value="Acetyltransf_1"/>
    <property type="match status" value="1"/>
</dbReference>
<protein>
    <recommendedName>
        <fullName evidence="1">[Ribosomal protein bS18]-alanine N-acetyltransferase</fullName>
        <ecNumber evidence="1">2.3.1.266</ecNumber>
    </recommendedName>
</protein>
<dbReference type="GO" id="GO:0005737">
    <property type="term" value="C:cytoplasm"/>
    <property type="evidence" value="ECO:0007669"/>
    <property type="project" value="UniProtKB-SubCell"/>
</dbReference>
<comment type="caution">
    <text evidence="3">The sequence shown here is derived from an EMBL/GenBank/DDBJ whole genome shotgun (WGS) entry which is preliminary data.</text>
</comment>
<feature type="binding site" evidence="1">
    <location>
        <position position="115"/>
    </location>
    <ligand>
        <name>acetyl-CoA</name>
        <dbReference type="ChEBI" id="CHEBI:57288"/>
    </ligand>
</feature>
<evidence type="ECO:0000259" key="2">
    <source>
        <dbReference type="PROSITE" id="PS51186"/>
    </source>
</evidence>
<feature type="active site" description="Proton donor" evidence="1">
    <location>
        <position position="122"/>
    </location>
</feature>
<name>A0A2S9GUY2_9BURK</name>
<feature type="active site" description="Proton acceptor" evidence="1">
    <location>
        <position position="110"/>
    </location>
</feature>
<proteinExistence type="inferred from homology"/>
<comment type="function">
    <text evidence="1">Acetylates the N-terminal alanine of ribosomal protein bS18.</text>
</comment>
<dbReference type="CDD" id="cd04301">
    <property type="entry name" value="NAT_SF"/>
    <property type="match status" value="1"/>
</dbReference>
<feature type="binding site" evidence="1">
    <location>
        <begin position="76"/>
        <end position="78"/>
    </location>
    <ligand>
        <name>acetyl-CoA</name>
        <dbReference type="ChEBI" id="CHEBI:57288"/>
    </ligand>
</feature>
<keyword evidence="1 3" id="KW-0808">Transferase</keyword>
<evidence type="ECO:0000313" key="3">
    <source>
        <dbReference type="EMBL" id="PRC91508.1"/>
    </source>
</evidence>
<comment type="catalytic activity">
    <reaction evidence="1">
        <text>N-terminal L-alanyl-[ribosomal protein bS18] + acetyl-CoA = N-terminal N(alpha)-acetyl-L-alanyl-[ribosomal protein bS18] + CoA + H(+)</text>
        <dbReference type="Rhea" id="RHEA:43756"/>
        <dbReference type="Rhea" id="RHEA-COMP:10676"/>
        <dbReference type="Rhea" id="RHEA-COMP:10677"/>
        <dbReference type="ChEBI" id="CHEBI:15378"/>
        <dbReference type="ChEBI" id="CHEBI:57287"/>
        <dbReference type="ChEBI" id="CHEBI:57288"/>
        <dbReference type="ChEBI" id="CHEBI:64718"/>
        <dbReference type="ChEBI" id="CHEBI:83683"/>
        <dbReference type="EC" id="2.3.1.266"/>
    </reaction>
</comment>
<reference evidence="3 4" key="1">
    <citation type="submission" date="2018-02" db="EMBL/GenBank/DDBJ databases">
        <title>Solimicrobium silvestre gen. nov., sp. nov., isolated from alpine forest soil.</title>
        <authorList>
            <person name="Margesin R."/>
            <person name="Albuquerque L."/>
            <person name="Zhang D.-C."/>
            <person name="Froufe H.J.C."/>
            <person name="Severino R."/>
            <person name="Roxo I."/>
            <person name="Egas C."/>
            <person name="Da Costa M.S."/>
        </authorList>
    </citation>
    <scope>NUCLEOTIDE SEQUENCE [LARGE SCALE GENOMIC DNA]</scope>
    <source>
        <strain evidence="3 4">S20-91</strain>
    </source>
</reference>
<dbReference type="RefSeq" id="WP_105533532.1">
    <property type="nucleotide sequence ID" value="NZ_PUGF01000022.1"/>
</dbReference>
<dbReference type="SUPFAM" id="SSF55729">
    <property type="entry name" value="Acyl-CoA N-acyltransferases (Nat)"/>
    <property type="match status" value="1"/>
</dbReference>
<dbReference type="HAMAP" id="MF_02210">
    <property type="entry name" value="RimI"/>
    <property type="match status" value="1"/>
</dbReference>
<dbReference type="PROSITE" id="PS51186">
    <property type="entry name" value="GNAT"/>
    <property type="match status" value="1"/>
</dbReference>
<feature type="domain" description="N-acetyltransferase" evidence="2">
    <location>
        <begin position="8"/>
        <end position="155"/>
    </location>
</feature>
<comment type="similarity">
    <text evidence="1">Belongs to the acetyltransferase family. RimI subfamily.</text>
</comment>
<evidence type="ECO:0000256" key="1">
    <source>
        <dbReference type="HAMAP-Rule" id="MF_02210"/>
    </source>
</evidence>
<evidence type="ECO:0000313" key="4">
    <source>
        <dbReference type="Proteomes" id="UP000237839"/>
    </source>
</evidence>
<keyword evidence="1" id="KW-0012">Acyltransferase</keyword>
<dbReference type="EC" id="2.3.1.266" evidence="1"/>
<sequence length="156" mass="18030">MTIDWSTLKLEPMQLLDLDEVMAIEQAVYSHPWSIGNFVDSLDLAYDAWVVRSVEGELLGYFVQMPVVDEMHLLTIAVQGLMQGQGLGYFLLKHMAERAKLMQMDAVLLEVRVSNLRALAVYEVFGFLSVGRRKDYYQTEHNQREDALILRYTIQR</sequence>
<dbReference type="AlphaFoldDB" id="A0A2S9GUY2"/>
<comment type="caution">
    <text evidence="1">Lacks conserved residue(s) required for the propagation of feature annotation.</text>
</comment>
<dbReference type="OrthoDB" id="9796919at2"/>
<accession>A0A2S9GUY2</accession>
<gene>
    <name evidence="1" type="primary">rimI</name>
    <name evidence="3" type="ORF">S2091_3786</name>
</gene>
<dbReference type="InterPro" id="IPR000182">
    <property type="entry name" value="GNAT_dom"/>
</dbReference>
<dbReference type="InterPro" id="IPR043690">
    <property type="entry name" value="RimI"/>
</dbReference>
<dbReference type="EMBL" id="PUGF01000022">
    <property type="protein sequence ID" value="PRC91508.1"/>
    <property type="molecule type" value="Genomic_DNA"/>
</dbReference>
<keyword evidence="4" id="KW-1185">Reference proteome</keyword>
<organism evidence="3 4">
    <name type="scientific">Solimicrobium silvestre</name>
    <dbReference type="NCBI Taxonomy" id="2099400"/>
    <lineage>
        <taxon>Bacteria</taxon>
        <taxon>Pseudomonadati</taxon>
        <taxon>Pseudomonadota</taxon>
        <taxon>Betaproteobacteria</taxon>
        <taxon>Burkholderiales</taxon>
        <taxon>Oxalobacteraceae</taxon>
        <taxon>Solimicrobium</taxon>
    </lineage>
</organism>
<dbReference type="Proteomes" id="UP000237839">
    <property type="component" value="Unassembled WGS sequence"/>
</dbReference>
<dbReference type="NCBIfam" id="TIGR01575">
    <property type="entry name" value="rimI"/>
    <property type="match status" value="1"/>
</dbReference>
<dbReference type="GO" id="GO:0008999">
    <property type="term" value="F:protein-N-terminal-alanine acetyltransferase activity"/>
    <property type="evidence" value="ECO:0007669"/>
    <property type="project" value="UniProtKB-UniRule"/>
</dbReference>
<comment type="subcellular location">
    <subcellularLocation>
        <location evidence="1">Cytoplasm</location>
    </subcellularLocation>
</comment>
<dbReference type="Gene3D" id="3.40.630.30">
    <property type="match status" value="1"/>
</dbReference>